<proteinExistence type="predicted"/>
<comment type="caution">
    <text evidence="2">The sequence shown here is derived from an EMBL/GenBank/DDBJ whole genome shotgun (WGS) entry which is preliminary data.</text>
</comment>
<evidence type="ECO:0000313" key="2">
    <source>
        <dbReference type="EMBL" id="CAK7341529.1"/>
    </source>
</evidence>
<dbReference type="Proteomes" id="UP001314170">
    <property type="component" value="Unassembled WGS sequence"/>
</dbReference>
<organism evidence="2 3">
    <name type="scientific">Dovyalis caffra</name>
    <dbReference type="NCBI Taxonomy" id="77055"/>
    <lineage>
        <taxon>Eukaryota</taxon>
        <taxon>Viridiplantae</taxon>
        <taxon>Streptophyta</taxon>
        <taxon>Embryophyta</taxon>
        <taxon>Tracheophyta</taxon>
        <taxon>Spermatophyta</taxon>
        <taxon>Magnoliopsida</taxon>
        <taxon>eudicotyledons</taxon>
        <taxon>Gunneridae</taxon>
        <taxon>Pentapetalae</taxon>
        <taxon>rosids</taxon>
        <taxon>fabids</taxon>
        <taxon>Malpighiales</taxon>
        <taxon>Salicaceae</taxon>
        <taxon>Flacourtieae</taxon>
        <taxon>Dovyalis</taxon>
    </lineage>
</organism>
<sequence length="78" mass="8657">MDVTVGKGNEKVMSGESAARAKEELEEARGMDLEEGCLRTKAQDLCCPWRVGRWGKAKRTRRILVSYVACEETQAPAV</sequence>
<accession>A0AAV1S0E0</accession>
<reference evidence="2 3" key="1">
    <citation type="submission" date="2024-01" db="EMBL/GenBank/DDBJ databases">
        <authorList>
            <person name="Waweru B."/>
        </authorList>
    </citation>
    <scope>NUCLEOTIDE SEQUENCE [LARGE SCALE GENOMIC DNA]</scope>
</reference>
<dbReference type="EMBL" id="CAWUPB010001160">
    <property type="protein sequence ID" value="CAK7341529.1"/>
    <property type="molecule type" value="Genomic_DNA"/>
</dbReference>
<evidence type="ECO:0000313" key="3">
    <source>
        <dbReference type="Proteomes" id="UP001314170"/>
    </source>
</evidence>
<feature type="region of interest" description="Disordered" evidence="1">
    <location>
        <begin position="1"/>
        <end position="24"/>
    </location>
</feature>
<gene>
    <name evidence="2" type="ORF">DCAF_LOCUS16330</name>
</gene>
<protein>
    <submittedName>
        <fullName evidence="2">Uncharacterized protein</fullName>
    </submittedName>
</protein>
<keyword evidence="3" id="KW-1185">Reference proteome</keyword>
<name>A0AAV1S0E0_9ROSI</name>
<dbReference type="AlphaFoldDB" id="A0AAV1S0E0"/>
<evidence type="ECO:0000256" key="1">
    <source>
        <dbReference type="SAM" id="MobiDB-lite"/>
    </source>
</evidence>